<protein>
    <recommendedName>
        <fullName evidence="4">Alpha/beta hydrolase fold-3 domain-containing protein</fullName>
    </recommendedName>
</protein>
<dbReference type="InterPro" id="IPR029058">
    <property type="entry name" value="AB_hydrolase_fold"/>
</dbReference>
<name>A0A7M3SV38_9ACTN</name>
<dbReference type="PROSITE" id="PS01173">
    <property type="entry name" value="LIPASE_GDXG_HIS"/>
    <property type="match status" value="1"/>
</dbReference>
<dbReference type="Proteomes" id="UP000444980">
    <property type="component" value="Unassembled WGS sequence"/>
</dbReference>
<dbReference type="Gene3D" id="3.40.50.1820">
    <property type="entry name" value="alpha/beta hydrolase"/>
    <property type="match status" value="1"/>
</dbReference>
<dbReference type="SUPFAM" id="SSF53474">
    <property type="entry name" value="alpha/beta-Hydrolases"/>
    <property type="match status" value="1"/>
</dbReference>
<evidence type="ECO:0000313" key="5">
    <source>
        <dbReference type="EMBL" id="GED96512.1"/>
    </source>
</evidence>
<evidence type="ECO:0000256" key="3">
    <source>
        <dbReference type="PROSITE-ProRule" id="PRU10038"/>
    </source>
</evidence>
<feature type="domain" description="Alpha/beta hydrolase fold-3" evidence="4">
    <location>
        <begin position="124"/>
        <end position="329"/>
    </location>
</feature>
<accession>A0A7M3SV38</accession>
<reference evidence="6" key="1">
    <citation type="submission" date="2019-06" db="EMBL/GenBank/DDBJ databases">
        <title>Gordonia isolated from sludge of a wastewater treatment plant.</title>
        <authorList>
            <person name="Tamura T."/>
            <person name="Aoyama K."/>
            <person name="Kang Y."/>
            <person name="Saito S."/>
            <person name="Akiyama N."/>
            <person name="Yazawa K."/>
            <person name="Gonoi T."/>
            <person name="Mikami Y."/>
        </authorList>
    </citation>
    <scope>NUCLEOTIDE SEQUENCE [LARGE SCALE GENOMIC DNA]</scope>
    <source>
        <strain evidence="6">NBRC 107697</strain>
    </source>
</reference>
<dbReference type="GO" id="GO:0016787">
    <property type="term" value="F:hydrolase activity"/>
    <property type="evidence" value="ECO:0007669"/>
    <property type="project" value="UniProtKB-KW"/>
</dbReference>
<organism evidence="5 6">
    <name type="scientific">Gordonia crocea</name>
    <dbReference type="NCBI Taxonomy" id="589162"/>
    <lineage>
        <taxon>Bacteria</taxon>
        <taxon>Bacillati</taxon>
        <taxon>Actinomycetota</taxon>
        <taxon>Actinomycetes</taxon>
        <taxon>Mycobacteriales</taxon>
        <taxon>Gordoniaceae</taxon>
        <taxon>Gordonia</taxon>
    </lineage>
</organism>
<dbReference type="InterPro" id="IPR033140">
    <property type="entry name" value="Lipase_GDXG_put_SER_AS"/>
</dbReference>
<sequence>MTVSESTKVALPVAAKAQRVFLRGIGKATGPFYGALRRIGPTNAAGDRLDPFMAAAAFAASTIPSLDMHDDDPVAARRKMDGAAAMMAPVFPSFSVDEDLVIDGSDGPIPATRYRAGGVSRGVVVYFHGGGWTIGSRASHDSTARALAVNAGVDVLSIDYRLAPENPFPAAAEDALAAWRYAVEHAGSWGLDPAKIGVAGDSAGGNLAAVVAQQTKGDDIVPAHQLLIYPAVDLAGQTESMSEFATGRFLTREHMDWFIDNYLPDPADREKPLASPLRADDLSGLPPAHVVVAGFDPLRDEGLAYAAKLGEAGVPVTLDRAGAMIHGFFNMSALSPAARDSVQRAARAVADALG</sequence>
<dbReference type="InterPro" id="IPR002168">
    <property type="entry name" value="Lipase_GDXG_HIS_AS"/>
</dbReference>
<dbReference type="Pfam" id="PF07859">
    <property type="entry name" value="Abhydrolase_3"/>
    <property type="match status" value="1"/>
</dbReference>
<dbReference type="AlphaFoldDB" id="A0A7M3SV38"/>
<comment type="caution">
    <text evidence="5">The sequence shown here is derived from an EMBL/GenBank/DDBJ whole genome shotgun (WGS) entry which is preliminary data.</text>
</comment>
<dbReference type="EMBL" id="BJOU01000001">
    <property type="protein sequence ID" value="GED96512.1"/>
    <property type="molecule type" value="Genomic_DNA"/>
</dbReference>
<evidence type="ECO:0000259" key="4">
    <source>
        <dbReference type="Pfam" id="PF07859"/>
    </source>
</evidence>
<evidence type="ECO:0000313" key="6">
    <source>
        <dbReference type="Proteomes" id="UP000444980"/>
    </source>
</evidence>
<dbReference type="InterPro" id="IPR013094">
    <property type="entry name" value="AB_hydrolase_3"/>
</dbReference>
<dbReference type="PROSITE" id="PS01174">
    <property type="entry name" value="LIPASE_GDXG_SER"/>
    <property type="match status" value="1"/>
</dbReference>
<gene>
    <name evidence="5" type="ORF">nbrc107697_05510</name>
</gene>
<dbReference type="InterPro" id="IPR050300">
    <property type="entry name" value="GDXG_lipolytic_enzyme"/>
</dbReference>
<comment type="similarity">
    <text evidence="1">Belongs to the 'GDXG' lipolytic enzyme family.</text>
</comment>
<evidence type="ECO:0000256" key="1">
    <source>
        <dbReference type="ARBA" id="ARBA00010515"/>
    </source>
</evidence>
<feature type="active site" evidence="3">
    <location>
        <position position="202"/>
    </location>
</feature>
<keyword evidence="2" id="KW-0378">Hydrolase</keyword>
<dbReference type="PANTHER" id="PTHR48081">
    <property type="entry name" value="AB HYDROLASE SUPERFAMILY PROTEIN C4A8.06C"/>
    <property type="match status" value="1"/>
</dbReference>
<dbReference type="PANTHER" id="PTHR48081:SF8">
    <property type="entry name" value="ALPHA_BETA HYDROLASE FOLD-3 DOMAIN-CONTAINING PROTEIN-RELATED"/>
    <property type="match status" value="1"/>
</dbReference>
<keyword evidence="6" id="KW-1185">Reference proteome</keyword>
<dbReference type="FunFam" id="3.40.50.1820:FF:000089">
    <property type="entry name" value="Alpha/beta hydrolase"/>
    <property type="match status" value="1"/>
</dbReference>
<proteinExistence type="inferred from homology"/>
<evidence type="ECO:0000256" key="2">
    <source>
        <dbReference type="ARBA" id="ARBA00022801"/>
    </source>
</evidence>